<dbReference type="SMART" id="SM00355">
    <property type="entry name" value="ZnF_C2H2"/>
    <property type="match status" value="2"/>
</dbReference>
<sequence length="435" mass="49184">IIIIIIIFIERLIFIIYLFFFLSIFFIFFIFIYLKFTYFSHLFPLIMTSHFNLPTFDSVYNIPVLQNQLSQQQKFQQQQQQQYHQVIEAVSSNTFANTPTFFTSNSSQQQAAVTAAAQLAYVQQQIQSSYIYNTNSYPSPPLDSNIVSSSNMDSNDSANHHNETKNYHGIITDNSHLTSPPPPFTNDLRDHKPHINTTDGYPTTSSYSSTAYPQGTMDRRSSLNTGLVPSIHHGKVVHQLSPPVDGGSTDNTEPWRASVVMAPQDNNFSFGSYTTKPKYDTRALDPFFADSMKMPPGHSTAAPMGYFSQHPVGYDRNGMPHFAPTPQDYPLTMGLANPNGNGPRNGPPQFQQNPQRPRPVTPQDMMTTFSSKTVSSTPKRYKCNVCQKRFTRPSSLQTHTYSHTGEKPFKCPVEGCGRHFSVVSNLRRHQKIHTK</sequence>
<evidence type="ECO:0000256" key="6">
    <source>
        <dbReference type="ARBA" id="ARBA00023015"/>
    </source>
</evidence>
<dbReference type="PROSITE" id="PS00028">
    <property type="entry name" value="ZINC_FINGER_C2H2_1"/>
    <property type="match status" value="2"/>
</dbReference>
<name>A0A1D1YJD7_9ARAE</name>
<feature type="compositionally biased region" description="Low complexity" evidence="10">
    <location>
        <begin position="197"/>
        <end position="212"/>
    </location>
</feature>
<dbReference type="PANTHER" id="PTHR16515">
    <property type="entry name" value="PR DOMAIN ZINC FINGER PROTEIN"/>
    <property type="match status" value="1"/>
</dbReference>
<evidence type="ECO:0000259" key="12">
    <source>
        <dbReference type="PROSITE" id="PS50157"/>
    </source>
</evidence>
<evidence type="ECO:0000256" key="3">
    <source>
        <dbReference type="ARBA" id="ARBA00022737"/>
    </source>
</evidence>
<evidence type="ECO:0000256" key="7">
    <source>
        <dbReference type="ARBA" id="ARBA00023163"/>
    </source>
</evidence>
<feature type="domain" description="C2H2-type" evidence="12">
    <location>
        <begin position="381"/>
        <end position="408"/>
    </location>
</feature>
<keyword evidence="7" id="KW-0804">Transcription</keyword>
<reference evidence="13" key="1">
    <citation type="submission" date="2015-07" db="EMBL/GenBank/DDBJ databases">
        <title>Transcriptome Assembly of Anthurium amnicola.</title>
        <authorList>
            <person name="Suzuki J."/>
        </authorList>
    </citation>
    <scope>NUCLEOTIDE SEQUENCE</scope>
</reference>
<evidence type="ECO:0000256" key="11">
    <source>
        <dbReference type="SAM" id="Phobius"/>
    </source>
</evidence>
<comment type="subcellular location">
    <subcellularLocation>
        <location evidence="1">Nucleus</location>
    </subcellularLocation>
</comment>
<evidence type="ECO:0000313" key="13">
    <source>
        <dbReference type="EMBL" id="JAT54758.1"/>
    </source>
</evidence>
<evidence type="ECO:0000256" key="8">
    <source>
        <dbReference type="ARBA" id="ARBA00023242"/>
    </source>
</evidence>
<evidence type="ECO:0000256" key="10">
    <source>
        <dbReference type="SAM" id="MobiDB-lite"/>
    </source>
</evidence>
<keyword evidence="11" id="KW-0472">Membrane</keyword>
<feature type="compositionally biased region" description="Polar residues" evidence="10">
    <location>
        <begin position="364"/>
        <end position="375"/>
    </location>
</feature>
<dbReference type="PANTHER" id="PTHR16515:SF57">
    <property type="entry name" value="ZINC FINGER PROTEIN 154-LIKE"/>
    <property type="match status" value="1"/>
</dbReference>
<dbReference type="GO" id="GO:0010468">
    <property type="term" value="P:regulation of gene expression"/>
    <property type="evidence" value="ECO:0007669"/>
    <property type="project" value="TreeGrafter"/>
</dbReference>
<organism evidence="13">
    <name type="scientific">Anthurium amnicola</name>
    <dbReference type="NCBI Taxonomy" id="1678845"/>
    <lineage>
        <taxon>Eukaryota</taxon>
        <taxon>Viridiplantae</taxon>
        <taxon>Streptophyta</taxon>
        <taxon>Embryophyta</taxon>
        <taxon>Tracheophyta</taxon>
        <taxon>Spermatophyta</taxon>
        <taxon>Magnoliopsida</taxon>
        <taxon>Liliopsida</taxon>
        <taxon>Araceae</taxon>
        <taxon>Pothoideae</taxon>
        <taxon>Potheae</taxon>
        <taxon>Anthurium</taxon>
    </lineage>
</organism>
<keyword evidence="5" id="KW-0862">Zinc</keyword>
<gene>
    <name evidence="13" type="primary">SPAC25B8.19c_6</name>
    <name evidence="13" type="ORF">g.32807</name>
</gene>
<proteinExistence type="predicted"/>
<dbReference type="InterPro" id="IPR036236">
    <property type="entry name" value="Znf_C2H2_sf"/>
</dbReference>
<keyword evidence="2" id="KW-0479">Metal-binding</keyword>
<keyword evidence="4 9" id="KW-0863">Zinc-finger</keyword>
<dbReference type="FunFam" id="3.30.160.60:FF:001102">
    <property type="entry name" value="Transcription factor IIIA"/>
    <property type="match status" value="1"/>
</dbReference>
<dbReference type="GO" id="GO:0005634">
    <property type="term" value="C:nucleus"/>
    <property type="evidence" value="ECO:0007669"/>
    <property type="project" value="UniProtKB-SubCell"/>
</dbReference>
<feature type="non-terminal residue" evidence="13">
    <location>
        <position position="1"/>
    </location>
</feature>
<dbReference type="FunFam" id="3.30.160.60:FF:000062">
    <property type="entry name" value="RB-associated KRAB zinc finger protein-like"/>
    <property type="match status" value="1"/>
</dbReference>
<evidence type="ECO:0000256" key="9">
    <source>
        <dbReference type="PROSITE-ProRule" id="PRU00042"/>
    </source>
</evidence>
<feature type="region of interest" description="Disordered" evidence="10">
    <location>
        <begin position="335"/>
        <end position="375"/>
    </location>
</feature>
<dbReference type="SUPFAM" id="SSF57667">
    <property type="entry name" value="beta-beta-alpha zinc fingers"/>
    <property type="match status" value="1"/>
</dbReference>
<feature type="compositionally biased region" description="Low complexity" evidence="10">
    <location>
        <begin position="337"/>
        <end position="355"/>
    </location>
</feature>
<evidence type="ECO:0000256" key="2">
    <source>
        <dbReference type="ARBA" id="ARBA00022723"/>
    </source>
</evidence>
<dbReference type="InterPro" id="IPR013087">
    <property type="entry name" value="Znf_C2H2_type"/>
</dbReference>
<feature type="domain" description="C2H2-type" evidence="12">
    <location>
        <begin position="409"/>
        <end position="435"/>
    </location>
</feature>
<feature type="transmembrane region" description="Helical" evidence="11">
    <location>
        <begin position="12"/>
        <end position="34"/>
    </location>
</feature>
<dbReference type="EMBL" id="GDJX01013178">
    <property type="protein sequence ID" value="JAT54758.1"/>
    <property type="molecule type" value="Transcribed_RNA"/>
</dbReference>
<evidence type="ECO:0000256" key="4">
    <source>
        <dbReference type="ARBA" id="ARBA00022771"/>
    </source>
</evidence>
<dbReference type="AlphaFoldDB" id="A0A1D1YJD7"/>
<keyword evidence="11" id="KW-1133">Transmembrane helix</keyword>
<dbReference type="PROSITE" id="PS50157">
    <property type="entry name" value="ZINC_FINGER_C2H2_2"/>
    <property type="match status" value="2"/>
</dbReference>
<accession>A0A1D1YJD7</accession>
<keyword evidence="11" id="KW-0812">Transmembrane</keyword>
<dbReference type="InterPro" id="IPR050331">
    <property type="entry name" value="Zinc_finger"/>
</dbReference>
<keyword evidence="8" id="KW-0539">Nucleus</keyword>
<feature type="region of interest" description="Disordered" evidence="10">
    <location>
        <begin position="171"/>
        <end position="222"/>
    </location>
</feature>
<evidence type="ECO:0000256" key="5">
    <source>
        <dbReference type="ARBA" id="ARBA00022833"/>
    </source>
</evidence>
<protein>
    <submittedName>
        <fullName evidence="13">Zinc finger protein C25B8.19c</fullName>
    </submittedName>
</protein>
<evidence type="ECO:0000256" key="1">
    <source>
        <dbReference type="ARBA" id="ARBA00004123"/>
    </source>
</evidence>
<dbReference type="GO" id="GO:0008270">
    <property type="term" value="F:zinc ion binding"/>
    <property type="evidence" value="ECO:0007669"/>
    <property type="project" value="UniProtKB-KW"/>
</dbReference>
<keyword evidence="6" id="KW-0805">Transcription regulation</keyword>
<keyword evidence="3" id="KW-0677">Repeat</keyword>
<dbReference type="Gene3D" id="3.30.160.60">
    <property type="entry name" value="Classic Zinc Finger"/>
    <property type="match status" value="2"/>
</dbReference>
<dbReference type="Pfam" id="PF00096">
    <property type="entry name" value="zf-C2H2"/>
    <property type="match status" value="2"/>
</dbReference>